<evidence type="ECO:0000313" key="1">
    <source>
        <dbReference type="EMBL" id="ARJ06593.1"/>
    </source>
</evidence>
<dbReference type="EMBL" id="CP020715">
    <property type="protein sequence ID" value="ARJ06593.1"/>
    <property type="molecule type" value="Genomic_DNA"/>
</dbReference>
<sequence>MSDPANRDAQDGRAEPEARSAADDAAPFDNTNGVVDGLHGDDAGTADADAADRDATAWESPLGADATTDAVDGPDSDPAVTPYSEDDAR</sequence>
<accession>A0A1X9LN27</accession>
<dbReference type="Proteomes" id="UP000192775">
    <property type="component" value="Chromosome"/>
</dbReference>
<dbReference type="AlphaFoldDB" id="A0A1X9LN27"/>
<dbReference type="RefSeq" id="WP_085020731.1">
    <property type="nucleotide sequence ID" value="NZ_BMHD01000001.1"/>
</dbReference>
<name>A0A1X9LN27_9MICO</name>
<evidence type="ECO:0000313" key="2">
    <source>
        <dbReference type="Proteomes" id="UP000192775"/>
    </source>
</evidence>
<gene>
    <name evidence="1" type="ORF">B5808_16205</name>
</gene>
<protein>
    <submittedName>
        <fullName evidence="1">Uncharacterized protein</fullName>
    </submittedName>
</protein>
<proteinExistence type="predicted"/>
<keyword evidence="2" id="KW-1185">Reference proteome</keyword>
<dbReference type="KEGG" id="cphy:B5808_16205"/>
<organism evidence="1 2">
    <name type="scientific">Cnuibacter physcomitrellae</name>
    <dbReference type="NCBI Taxonomy" id="1619308"/>
    <lineage>
        <taxon>Bacteria</taxon>
        <taxon>Bacillati</taxon>
        <taxon>Actinomycetota</taxon>
        <taxon>Actinomycetes</taxon>
        <taxon>Micrococcales</taxon>
        <taxon>Microbacteriaceae</taxon>
        <taxon>Cnuibacter</taxon>
    </lineage>
</organism>
<reference evidence="1 2" key="1">
    <citation type="submission" date="2017-04" db="EMBL/GenBank/DDBJ databases">
        <authorList>
            <person name="Afonso C.L."/>
            <person name="Miller P.J."/>
            <person name="Scott M.A."/>
            <person name="Spackman E."/>
            <person name="Goraichik I."/>
            <person name="Dimitrov K.M."/>
            <person name="Suarez D.L."/>
            <person name="Swayne D.E."/>
        </authorList>
    </citation>
    <scope>NUCLEOTIDE SEQUENCE [LARGE SCALE GENOMIC DNA]</scope>
    <source>
        <strain evidence="2">XA(T)</strain>
    </source>
</reference>